<feature type="chain" id="PRO_5046494141" evidence="10">
    <location>
        <begin position="21"/>
        <end position="1064"/>
    </location>
</feature>
<keyword evidence="4 9" id="KW-0812">Transmembrane</keyword>
<dbReference type="InterPro" id="IPR012910">
    <property type="entry name" value="Plug_dom"/>
</dbReference>
<proteinExistence type="inferred from homology"/>
<dbReference type="InterPro" id="IPR023997">
    <property type="entry name" value="TonB-dep_OMP_SusC/RagA_CS"/>
</dbReference>
<dbReference type="Pfam" id="PF13715">
    <property type="entry name" value="CarbopepD_reg_2"/>
    <property type="match status" value="1"/>
</dbReference>
<keyword evidence="2 9" id="KW-0813">Transport</keyword>
<evidence type="ECO:0000256" key="9">
    <source>
        <dbReference type="PROSITE-ProRule" id="PRU01360"/>
    </source>
</evidence>
<dbReference type="NCBIfam" id="TIGR04057">
    <property type="entry name" value="SusC_RagA_signa"/>
    <property type="match status" value="1"/>
</dbReference>
<dbReference type="InterPro" id="IPR023996">
    <property type="entry name" value="TonB-dep_OMP_SusC/RagA"/>
</dbReference>
<dbReference type="PROSITE" id="PS01156">
    <property type="entry name" value="TONB_DEPENDENT_REC_2"/>
    <property type="match status" value="1"/>
</dbReference>
<dbReference type="SUPFAM" id="SSF49464">
    <property type="entry name" value="Carboxypeptidase regulatory domain-like"/>
    <property type="match status" value="1"/>
</dbReference>
<evidence type="ECO:0000256" key="1">
    <source>
        <dbReference type="ARBA" id="ARBA00004571"/>
    </source>
</evidence>
<keyword evidence="7 9" id="KW-0472">Membrane</keyword>
<evidence type="ECO:0000256" key="2">
    <source>
        <dbReference type="ARBA" id="ARBA00022448"/>
    </source>
</evidence>
<dbReference type="Pfam" id="PF07715">
    <property type="entry name" value="Plug"/>
    <property type="match status" value="1"/>
</dbReference>
<protein>
    <submittedName>
        <fullName evidence="12">SusC/RagA family TonB-linked outer membrane protein</fullName>
    </submittedName>
</protein>
<keyword evidence="5 10" id="KW-0732">Signal</keyword>
<sequence length="1064" mass="118870">MKLILITLFAISIAASGAMGQQTLRGTVVSAADGSPLVGASVRSTVRGASTISDHSGRFTIAVAVPIDTLRVTYVGYVSKDTVYIASQSAGEMDIRLIHDASTLEEVVINTGYYEVPRERATGSFTHVDNELLNRSVGPDILQRLEGIAPGVQFVNAGGTSPSDIRIRGVATIESDETPLIVVDNFPYELDISTINPNDVESITVLRDAAAASIWGARAGNGVIVITTKQGRYNQKARISVNSNFTMGEKPDLYYNPNRLPGATVMEIERELFERGNYAEQPQTVIPAYAELLIKQRDGLISQADFAKEEAQMRQTDIRDEALRYLYRGERHQQYALNISGGGDNYRYYLAAGYDRNNGILVGNSAERLNINLQNTFRPLKGLEVTTGVWYTQRQTANNGIGLSDLAPGSGQTVSTYARLADDQGNALPIPYERRLAYYDEAAELGLLDWHFRPLDELAHTDRGSHDTEYRLNASVRYSFLNSFSVQATYQYVRPTGTSETYYGPETYYVRNLVNRFTQVDGAQIVPYGGMLEGGLNGLTNIHSGRLQLNYNREFGLHRITALAGGEIRQSVGQTSPGFRIYNYDRDLLTGTANFNYSQSYPTNPTGSAQLSAPSVSMGHVTDRFLSYFGNASYTYCDRYTLSGSLRWDGSNLFGVKTNQKGVPLWSIGGSWEASKEAFYSVGDWLPYLRLRATYGSAGNVNKQVSVLPTINYASDGTTGLPFARVRNIGNPSLRWEQVNTVNAAVDFGLFNRRIQGSVEYYNKYASDLIGEDYLPPSTGVSLWATNLSNDINYANLRTQGWDVQLTGRNFTGAFSWETTALFSQVRNRITNFNTPEVSTISLYFSSPPPSAGQSRDVVYTYPWIGLDHETGMPLVEVDGEIGMEYTDYIRNFRKEDLLIAGVRIPPYYGSLMNTFSWNDLQLSFNINWKAGYVFRRSSITPGEEYFNVYHMDYFRRWEKPGDEAHTDVPARAETVQAYRSQSYMYSAALITKGDHIRLQDIRLSYTFARNRFKTLPVEYIRVYAYTHNLGILWRANGNGIDPDYQLAEYTAPRTFAMGMQLDF</sequence>
<comment type="subcellular location">
    <subcellularLocation>
        <location evidence="1 9">Cell outer membrane</location>
        <topology evidence="1 9">Multi-pass membrane protein</topology>
    </subcellularLocation>
</comment>
<evidence type="ECO:0000256" key="4">
    <source>
        <dbReference type="ARBA" id="ARBA00022692"/>
    </source>
</evidence>
<reference evidence="13" key="1">
    <citation type="journal article" date="2019" name="Int. J. Syst. Evol. Microbiol.">
        <title>The Global Catalogue of Microorganisms (GCM) 10K type strain sequencing project: providing services to taxonomists for standard genome sequencing and annotation.</title>
        <authorList>
            <consortium name="The Broad Institute Genomics Platform"/>
            <consortium name="The Broad Institute Genome Sequencing Center for Infectious Disease"/>
            <person name="Wu L."/>
            <person name="Ma J."/>
        </authorList>
    </citation>
    <scope>NUCLEOTIDE SEQUENCE [LARGE SCALE GENOMIC DNA]</scope>
    <source>
        <strain evidence="13">CGMCC 1.15342</strain>
    </source>
</reference>
<evidence type="ECO:0000256" key="6">
    <source>
        <dbReference type="ARBA" id="ARBA00023077"/>
    </source>
</evidence>
<evidence type="ECO:0000313" key="13">
    <source>
        <dbReference type="Proteomes" id="UP000597338"/>
    </source>
</evidence>
<dbReference type="Gene3D" id="2.60.40.1120">
    <property type="entry name" value="Carboxypeptidase-like, regulatory domain"/>
    <property type="match status" value="1"/>
</dbReference>
<organism evidence="12 13">
    <name type="scientific">Parapedobacter defluvii</name>
    <dbReference type="NCBI Taxonomy" id="2045106"/>
    <lineage>
        <taxon>Bacteria</taxon>
        <taxon>Pseudomonadati</taxon>
        <taxon>Bacteroidota</taxon>
        <taxon>Sphingobacteriia</taxon>
        <taxon>Sphingobacteriales</taxon>
        <taxon>Sphingobacteriaceae</taxon>
        <taxon>Parapedobacter</taxon>
    </lineage>
</organism>
<evidence type="ECO:0000256" key="7">
    <source>
        <dbReference type="ARBA" id="ARBA00023136"/>
    </source>
</evidence>
<evidence type="ECO:0000256" key="3">
    <source>
        <dbReference type="ARBA" id="ARBA00022452"/>
    </source>
</evidence>
<keyword evidence="8 9" id="KW-0998">Cell outer membrane</keyword>
<name>A0ABQ1MBR3_9SPHI</name>
<evidence type="ECO:0000256" key="10">
    <source>
        <dbReference type="SAM" id="SignalP"/>
    </source>
</evidence>
<evidence type="ECO:0000259" key="11">
    <source>
        <dbReference type="Pfam" id="PF07715"/>
    </source>
</evidence>
<dbReference type="PROSITE" id="PS52016">
    <property type="entry name" value="TONB_DEPENDENT_REC_3"/>
    <property type="match status" value="1"/>
</dbReference>
<dbReference type="NCBIfam" id="TIGR04056">
    <property type="entry name" value="OMP_RagA_SusC"/>
    <property type="match status" value="1"/>
</dbReference>
<keyword evidence="6" id="KW-0798">TonB box</keyword>
<keyword evidence="13" id="KW-1185">Reference proteome</keyword>
<evidence type="ECO:0000256" key="5">
    <source>
        <dbReference type="ARBA" id="ARBA00022729"/>
    </source>
</evidence>
<dbReference type="Proteomes" id="UP000597338">
    <property type="component" value="Unassembled WGS sequence"/>
</dbReference>
<evidence type="ECO:0000256" key="8">
    <source>
        <dbReference type="ARBA" id="ARBA00023237"/>
    </source>
</evidence>
<feature type="signal peptide" evidence="10">
    <location>
        <begin position="1"/>
        <end position="20"/>
    </location>
</feature>
<dbReference type="RefSeq" id="WP_188752150.1">
    <property type="nucleotide sequence ID" value="NZ_BMIK01000011.1"/>
</dbReference>
<evidence type="ECO:0000313" key="12">
    <source>
        <dbReference type="EMBL" id="GGC35962.1"/>
    </source>
</evidence>
<dbReference type="Gene3D" id="2.170.130.10">
    <property type="entry name" value="TonB-dependent receptor, plug domain"/>
    <property type="match status" value="1"/>
</dbReference>
<comment type="similarity">
    <text evidence="9">Belongs to the TonB-dependent receptor family.</text>
</comment>
<gene>
    <name evidence="12" type="ORF">GCM10011386_30090</name>
</gene>
<dbReference type="Gene3D" id="2.40.170.20">
    <property type="entry name" value="TonB-dependent receptor, beta-barrel domain"/>
    <property type="match status" value="1"/>
</dbReference>
<accession>A0ABQ1MBR3</accession>
<dbReference type="SUPFAM" id="SSF56935">
    <property type="entry name" value="Porins"/>
    <property type="match status" value="1"/>
</dbReference>
<dbReference type="InterPro" id="IPR010917">
    <property type="entry name" value="TonB_rcpt_CS"/>
</dbReference>
<dbReference type="InterPro" id="IPR039426">
    <property type="entry name" value="TonB-dep_rcpt-like"/>
</dbReference>
<keyword evidence="3 9" id="KW-1134">Transmembrane beta strand</keyword>
<dbReference type="InterPro" id="IPR008969">
    <property type="entry name" value="CarboxyPept-like_regulatory"/>
</dbReference>
<comment type="caution">
    <text evidence="12">The sequence shown here is derived from an EMBL/GenBank/DDBJ whole genome shotgun (WGS) entry which is preliminary data.</text>
</comment>
<dbReference type="InterPro" id="IPR036942">
    <property type="entry name" value="Beta-barrel_TonB_sf"/>
</dbReference>
<dbReference type="InterPro" id="IPR037066">
    <property type="entry name" value="Plug_dom_sf"/>
</dbReference>
<dbReference type="EMBL" id="BMIK01000011">
    <property type="protein sequence ID" value="GGC35962.1"/>
    <property type="molecule type" value="Genomic_DNA"/>
</dbReference>
<feature type="domain" description="TonB-dependent receptor plug" evidence="11">
    <location>
        <begin position="119"/>
        <end position="223"/>
    </location>
</feature>